<sequence length="160" mass="18564">MVNLTQYSTQLTKNYTTNSAPFKILILDSYRENLLHLCIIFTYEEALHDSDVKHARAECGPRVPLHHPSAANFRHLFLRTAVRSGHDNECFYLHHLTDKDAAPTSNQTRQLLYQYSRQHLWVLLAHGLRPDLRHDGQLAGALGFGTMGFRFKFWRWNGCL</sequence>
<keyword evidence="2" id="KW-1185">Reference proteome</keyword>
<protein>
    <submittedName>
        <fullName evidence="1">Uncharacterized protein</fullName>
    </submittedName>
</protein>
<dbReference type="AlphaFoldDB" id="A0AAV4SZP4"/>
<dbReference type="Proteomes" id="UP001054945">
    <property type="component" value="Unassembled WGS sequence"/>
</dbReference>
<evidence type="ECO:0000313" key="2">
    <source>
        <dbReference type="Proteomes" id="UP001054945"/>
    </source>
</evidence>
<accession>A0AAV4SZP4</accession>
<evidence type="ECO:0000313" key="1">
    <source>
        <dbReference type="EMBL" id="GIY38894.1"/>
    </source>
</evidence>
<reference evidence="1 2" key="1">
    <citation type="submission" date="2021-06" db="EMBL/GenBank/DDBJ databases">
        <title>Caerostris extrusa draft genome.</title>
        <authorList>
            <person name="Kono N."/>
            <person name="Arakawa K."/>
        </authorList>
    </citation>
    <scope>NUCLEOTIDE SEQUENCE [LARGE SCALE GENOMIC DNA]</scope>
</reference>
<name>A0AAV4SZP4_CAEEX</name>
<organism evidence="1 2">
    <name type="scientific">Caerostris extrusa</name>
    <name type="common">Bark spider</name>
    <name type="synonym">Caerostris bankana</name>
    <dbReference type="NCBI Taxonomy" id="172846"/>
    <lineage>
        <taxon>Eukaryota</taxon>
        <taxon>Metazoa</taxon>
        <taxon>Ecdysozoa</taxon>
        <taxon>Arthropoda</taxon>
        <taxon>Chelicerata</taxon>
        <taxon>Arachnida</taxon>
        <taxon>Araneae</taxon>
        <taxon>Araneomorphae</taxon>
        <taxon>Entelegynae</taxon>
        <taxon>Araneoidea</taxon>
        <taxon>Araneidae</taxon>
        <taxon>Caerostris</taxon>
    </lineage>
</organism>
<proteinExistence type="predicted"/>
<gene>
    <name evidence="1" type="ORF">CEXT_232121</name>
</gene>
<dbReference type="EMBL" id="BPLR01010368">
    <property type="protein sequence ID" value="GIY38894.1"/>
    <property type="molecule type" value="Genomic_DNA"/>
</dbReference>
<comment type="caution">
    <text evidence="1">The sequence shown here is derived from an EMBL/GenBank/DDBJ whole genome shotgun (WGS) entry which is preliminary data.</text>
</comment>